<name>A0ABY8W3S1_9MYCO</name>
<feature type="transmembrane region" description="Helical" evidence="1">
    <location>
        <begin position="20"/>
        <end position="43"/>
    </location>
</feature>
<proteinExistence type="predicted"/>
<feature type="transmembrane region" description="Helical" evidence="1">
    <location>
        <begin position="157"/>
        <end position="177"/>
    </location>
</feature>
<keyword evidence="3" id="KW-1185">Reference proteome</keyword>
<dbReference type="RefSeq" id="WP_285189625.1">
    <property type="nucleotide sequence ID" value="NZ_CP126981.1"/>
</dbReference>
<evidence type="ECO:0000256" key="1">
    <source>
        <dbReference type="SAM" id="Phobius"/>
    </source>
</evidence>
<feature type="transmembrane region" description="Helical" evidence="1">
    <location>
        <begin position="55"/>
        <end position="74"/>
    </location>
</feature>
<dbReference type="EMBL" id="CP126981">
    <property type="protein sequence ID" value="WIM89063.1"/>
    <property type="molecule type" value="Genomic_DNA"/>
</dbReference>
<gene>
    <name evidence="2" type="ORF">PT015_06235</name>
</gene>
<dbReference type="Proteomes" id="UP001236585">
    <property type="component" value="Chromosome"/>
</dbReference>
<organism evidence="2 3">
    <name type="scientific">Candidatus Mycobacterium wuenschmannii</name>
    <dbReference type="NCBI Taxonomy" id="3027808"/>
    <lineage>
        <taxon>Bacteria</taxon>
        <taxon>Bacillati</taxon>
        <taxon>Actinomycetota</taxon>
        <taxon>Actinomycetes</taxon>
        <taxon>Mycobacteriales</taxon>
        <taxon>Mycobacteriaceae</taxon>
        <taxon>Mycobacterium</taxon>
    </lineage>
</organism>
<accession>A0ABY8W3S1</accession>
<sequence>MGILFGFAPWIVYWILVGDAPPLIAAVVAFATAVAGLAAGYLARTPRRSLEIGSGATFLVLTVLTATAGGPALQRWGLPLSFAALLATTLLGRQFGASFVHEYAASNQPPSMVNSDVFGQITARLTWIWIAVFAGMTVSVSVVAVTLPGAQSTASYLGYRVLPAVLFGLGALATRVLPDWMIASAGDIERKTTFVAYHEATIDELYYLAQEHANREVGAGEEAYAVKVGGKGTALVGDETRHSWPSTYKVRQARR</sequence>
<reference evidence="2 3" key="1">
    <citation type="journal article" date="2023" name="Microbiol. Resour. Announc.">
        <title>Complete Genome Sequence of Mycobacterium wuenschmanii, a novel Nontuberculous Mycobacterium Isolated from a captive population of Amazon Milk Frogs.</title>
        <authorList>
            <person name="Hicks J."/>
            <person name="Zeineldin M."/>
            <person name="Ward H."/>
            <person name="Wuenschmann A."/>
            <person name="Camp P."/>
            <person name="Farrell D."/>
            <person name="Lehman K."/>
            <person name="Thacker T."/>
            <person name="Cuthbert E."/>
        </authorList>
    </citation>
    <scope>NUCLEOTIDE SEQUENCE [LARGE SCALE GENOMIC DNA]</scope>
    <source>
        <strain evidence="2 3">Wuenschmanii</strain>
    </source>
</reference>
<evidence type="ECO:0000313" key="3">
    <source>
        <dbReference type="Proteomes" id="UP001236585"/>
    </source>
</evidence>
<feature type="transmembrane region" description="Helical" evidence="1">
    <location>
        <begin position="125"/>
        <end position="145"/>
    </location>
</feature>
<evidence type="ECO:0000313" key="2">
    <source>
        <dbReference type="EMBL" id="WIM89063.1"/>
    </source>
</evidence>
<keyword evidence="1" id="KW-0472">Membrane</keyword>
<keyword evidence="1" id="KW-0812">Transmembrane</keyword>
<protein>
    <submittedName>
        <fullName evidence="2">Uncharacterized protein</fullName>
    </submittedName>
</protein>
<keyword evidence="1" id="KW-1133">Transmembrane helix</keyword>